<keyword evidence="3" id="KW-1185">Reference proteome</keyword>
<dbReference type="AlphaFoldDB" id="A0A4D7JYL8"/>
<feature type="transmembrane region" description="Helical" evidence="1">
    <location>
        <begin position="12"/>
        <end position="31"/>
    </location>
</feature>
<dbReference type="EMBL" id="CP028923">
    <property type="protein sequence ID" value="QCK13764.1"/>
    <property type="molecule type" value="Genomic_DNA"/>
</dbReference>
<proteinExistence type="predicted"/>
<evidence type="ECO:0008006" key="4">
    <source>
        <dbReference type="Google" id="ProtNLM"/>
    </source>
</evidence>
<dbReference type="RefSeq" id="WP_137089359.1">
    <property type="nucleotide sequence ID" value="NZ_CP028923.1"/>
</dbReference>
<dbReference type="KEGG" id="fpf:DCC35_02825"/>
<evidence type="ECO:0000313" key="3">
    <source>
        <dbReference type="Proteomes" id="UP000298616"/>
    </source>
</evidence>
<keyword evidence="1" id="KW-1133">Transmembrane helix</keyword>
<gene>
    <name evidence="2" type="ORF">DCC35_02825</name>
</gene>
<accession>A0A4D7JYL8</accession>
<protein>
    <recommendedName>
        <fullName evidence="4">Polymer-forming cytoskeletal protein</fullName>
    </recommendedName>
</protein>
<organism evidence="2 3">
    <name type="scientific">Mangrovivirga cuniculi</name>
    <dbReference type="NCBI Taxonomy" id="2715131"/>
    <lineage>
        <taxon>Bacteria</taxon>
        <taxon>Pseudomonadati</taxon>
        <taxon>Bacteroidota</taxon>
        <taxon>Cytophagia</taxon>
        <taxon>Cytophagales</taxon>
        <taxon>Mangrovivirgaceae</taxon>
        <taxon>Mangrovivirga</taxon>
    </lineage>
</organism>
<dbReference type="Proteomes" id="UP000298616">
    <property type="component" value="Chromosome"/>
</dbReference>
<name>A0A4D7JYL8_9BACT</name>
<sequence length="367" mass="40641">MKIKSSVLKISIIFFLLITILISFFISLTFLQKKIFINYKERSNLIRTNLNNITATESIDFGSGVNNSINVENNYLDYGLFKVHKTFSKGTNNQLESFALKGNINLDTTLYVPFYKSSITIENSYLEGDVFISKYGFSYIGKTSNINKSLVPKESGREIIWSVKFKTPVADSTSAMKSDSVFNSFSNKTLRLYQNGAIRGLYHGNIIIEGDHLILDQNSSLNDCILIANKVTVKSGFEGSVQINSDEVTLEGGSNLLFPSSIYQNVDAVNKLYINTGSYFSGVIVSNSSTGVIIVHDNARIEGKLHSNNKLLCSGTINGSVYSRHLGKLVGKDTVLNSIKNGVIKSLPQNHPLRLANNSEALLKWVK</sequence>
<evidence type="ECO:0000313" key="2">
    <source>
        <dbReference type="EMBL" id="QCK13764.1"/>
    </source>
</evidence>
<keyword evidence="1" id="KW-0812">Transmembrane</keyword>
<evidence type="ECO:0000256" key="1">
    <source>
        <dbReference type="SAM" id="Phobius"/>
    </source>
</evidence>
<reference evidence="2 3" key="1">
    <citation type="submission" date="2018-04" db="EMBL/GenBank/DDBJ databases">
        <title>Complete genome uncultured novel isolate.</title>
        <authorList>
            <person name="Merlino G."/>
        </authorList>
    </citation>
    <scope>NUCLEOTIDE SEQUENCE [LARGE SCALE GENOMIC DNA]</scope>
    <source>
        <strain evidence="3">R1DC9</strain>
    </source>
</reference>
<keyword evidence="1" id="KW-0472">Membrane</keyword>